<feature type="non-terminal residue" evidence="3">
    <location>
        <position position="1"/>
    </location>
</feature>
<proteinExistence type="predicted"/>
<organism evidence="3 5">
    <name type="scientific">Rotaria magnacalcarata</name>
    <dbReference type="NCBI Taxonomy" id="392030"/>
    <lineage>
        <taxon>Eukaryota</taxon>
        <taxon>Metazoa</taxon>
        <taxon>Spiralia</taxon>
        <taxon>Gnathifera</taxon>
        <taxon>Rotifera</taxon>
        <taxon>Eurotatoria</taxon>
        <taxon>Bdelloidea</taxon>
        <taxon>Philodinida</taxon>
        <taxon>Philodinidae</taxon>
        <taxon>Rotaria</taxon>
    </lineage>
</organism>
<dbReference type="EMBL" id="CAJOBJ010218598">
    <property type="protein sequence ID" value="CAF5027905.1"/>
    <property type="molecule type" value="Genomic_DNA"/>
</dbReference>
<dbReference type="Proteomes" id="UP000676336">
    <property type="component" value="Unassembled WGS sequence"/>
</dbReference>
<evidence type="ECO:0000313" key="1">
    <source>
        <dbReference type="EMBL" id="CAF4853989.1"/>
    </source>
</evidence>
<evidence type="ECO:0000313" key="2">
    <source>
        <dbReference type="EMBL" id="CAF5019874.1"/>
    </source>
</evidence>
<dbReference type="AlphaFoldDB" id="A0A8S3E2E9"/>
<dbReference type="EMBL" id="CAJOBI010316987">
    <property type="protein sequence ID" value="CAF5178630.1"/>
    <property type="molecule type" value="Genomic_DNA"/>
</dbReference>
<sequence>EPGANMRHIRKPNPKPIEI</sequence>
<protein>
    <submittedName>
        <fullName evidence="3">Uncharacterized protein</fullName>
    </submittedName>
</protein>
<name>A0A8S3E2E9_9BILA</name>
<gene>
    <name evidence="1" type="ORF">BYL167_LOCUS50315</name>
    <name evidence="3" type="ORF">GIL414_LOCUS58735</name>
    <name evidence="2" type="ORF">SMN809_LOCUS57596</name>
    <name evidence="4" type="ORF">SMN809_LOCUS68239</name>
</gene>
<reference evidence="3" key="1">
    <citation type="submission" date="2021-02" db="EMBL/GenBank/DDBJ databases">
        <authorList>
            <person name="Nowell W R."/>
        </authorList>
    </citation>
    <scope>NUCLEOTIDE SEQUENCE</scope>
</reference>
<dbReference type="EMBL" id="CAJOBI010211802">
    <property type="protein sequence ID" value="CAF5019874.1"/>
    <property type="molecule type" value="Genomic_DNA"/>
</dbReference>
<accession>A0A8S3E2E9</accession>
<evidence type="ECO:0000313" key="4">
    <source>
        <dbReference type="EMBL" id="CAF5178630.1"/>
    </source>
</evidence>
<dbReference type="Proteomes" id="UP000681720">
    <property type="component" value="Unassembled WGS sequence"/>
</dbReference>
<comment type="caution">
    <text evidence="3">The sequence shown here is derived from an EMBL/GenBank/DDBJ whole genome shotgun (WGS) entry which is preliminary data.</text>
</comment>
<evidence type="ECO:0000313" key="3">
    <source>
        <dbReference type="EMBL" id="CAF5027905.1"/>
    </source>
</evidence>
<dbReference type="Proteomes" id="UP000681967">
    <property type="component" value="Unassembled WGS sequence"/>
</dbReference>
<evidence type="ECO:0000313" key="5">
    <source>
        <dbReference type="Proteomes" id="UP000681720"/>
    </source>
</evidence>
<dbReference type="EMBL" id="CAJOBH010153379">
    <property type="protein sequence ID" value="CAF4853989.1"/>
    <property type="molecule type" value="Genomic_DNA"/>
</dbReference>